<keyword evidence="4" id="KW-0547">Nucleotide-binding</keyword>
<keyword evidence="2" id="KW-0813">Transport</keyword>
<dbReference type="InterPro" id="IPR011527">
    <property type="entry name" value="ABC1_TM_dom"/>
</dbReference>
<keyword evidence="7 8" id="KW-0472">Membrane</keyword>
<evidence type="ECO:0000256" key="7">
    <source>
        <dbReference type="ARBA" id="ARBA00023136"/>
    </source>
</evidence>
<dbReference type="PANTHER" id="PTHR11384:SF59">
    <property type="entry name" value="LYSOSOMAL COBALAMIN TRANSPORTER ABCD4"/>
    <property type="match status" value="1"/>
</dbReference>
<sequence length="598" mass="68909">MNWTEELFTSLLWIVKSLFIASLVFSLILYFLIKMTRWGHQFWLLAKSYLSPRHSLMPLCYFWVIVFFDLLSVRLDILFSSWYKSMYDALQEMNVVGFWQQMVVFSLLAMVHIFNVLLTYYISQGFKIKWRTWLNNEMLDKWSENQAYYKTQCLAHQLDNPDQRIQQDIDAYVSNSLNFATGVISSTVSLAAFTVILWNLSGPMVIMGYEIPHMMVFLVFIYVLVSSVIAFRIGRPLIQLNFVNERLNANYRYSLIRLKEYAESIAFYRGENIEKSMLLRQFEKVIGNLWQIIHRTLKLSGFNLVVSQASVIFPFIIQAARYFSGQIKLGDLIQTSQAFSKVQSALSFYRNSYDDFAAYRAVLDRLTGFHSAIEATKQPSKTQIEPHMSAVIFDNLNINTPEGNALIKRLDLTIEQGSSLLIQGKSGVGKTTLLRTVAGLWPYSEGRIFCPQQTLFLAQKTYLPQGCLIDALYYPEPVPADVEADNISNILQKVHLSHLVDKLDVENDWTRVLSLGEQQRVACARVLLHKPKVVFLDEATSSMDEGLEDAMYRLLLTELPGTTLISVGHRSTLHKYHQLHLYINTDKSWEITKHATVF</sequence>
<evidence type="ECO:0000256" key="6">
    <source>
        <dbReference type="ARBA" id="ARBA00022989"/>
    </source>
</evidence>
<dbReference type="GO" id="GO:0005886">
    <property type="term" value="C:plasma membrane"/>
    <property type="evidence" value="ECO:0007669"/>
    <property type="project" value="UniProtKB-SubCell"/>
</dbReference>
<dbReference type="OrthoDB" id="9810134at2"/>
<evidence type="ECO:0000256" key="4">
    <source>
        <dbReference type="ARBA" id="ARBA00022741"/>
    </source>
</evidence>
<evidence type="ECO:0000256" key="1">
    <source>
        <dbReference type="ARBA" id="ARBA00004651"/>
    </source>
</evidence>
<feature type="transmembrane region" description="Helical" evidence="8">
    <location>
        <begin position="211"/>
        <end position="231"/>
    </location>
</feature>
<dbReference type="GO" id="GO:0005524">
    <property type="term" value="F:ATP binding"/>
    <property type="evidence" value="ECO:0007669"/>
    <property type="project" value="UniProtKB-KW"/>
</dbReference>
<feature type="transmembrane region" description="Helical" evidence="8">
    <location>
        <begin position="12"/>
        <end position="33"/>
    </location>
</feature>
<dbReference type="Pfam" id="PF00005">
    <property type="entry name" value="ABC_tran"/>
    <property type="match status" value="1"/>
</dbReference>
<dbReference type="InterPro" id="IPR050835">
    <property type="entry name" value="ABC_transporter_sub-D"/>
</dbReference>
<feature type="transmembrane region" description="Helical" evidence="8">
    <location>
        <begin position="103"/>
        <end position="122"/>
    </location>
</feature>
<dbReference type="InterPro" id="IPR003593">
    <property type="entry name" value="AAA+_ATPase"/>
</dbReference>
<dbReference type="Pfam" id="PF06472">
    <property type="entry name" value="ABC_membrane_2"/>
    <property type="match status" value="1"/>
</dbReference>
<dbReference type="SUPFAM" id="SSF90123">
    <property type="entry name" value="ABC transporter transmembrane region"/>
    <property type="match status" value="1"/>
</dbReference>
<dbReference type="InterPro" id="IPR027417">
    <property type="entry name" value="P-loop_NTPase"/>
</dbReference>
<dbReference type="GO" id="GO:0140359">
    <property type="term" value="F:ABC-type transporter activity"/>
    <property type="evidence" value="ECO:0007669"/>
    <property type="project" value="InterPro"/>
</dbReference>
<organism evidence="11 12">
    <name type="scientific">Histophilus somni</name>
    <name type="common">Haemophilus somnus</name>
    <dbReference type="NCBI Taxonomy" id="731"/>
    <lineage>
        <taxon>Bacteria</taxon>
        <taxon>Pseudomonadati</taxon>
        <taxon>Pseudomonadota</taxon>
        <taxon>Gammaproteobacteria</taxon>
        <taxon>Pasteurellales</taxon>
        <taxon>Pasteurellaceae</taxon>
        <taxon>Histophilus</taxon>
    </lineage>
</organism>
<feature type="domain" description="ABC transmembrane type-1" evidence="10">
    <location>
        <begin position="70"/>
        <end position="358"/>
    </location>
</feature>
<feature type="transmembrane region" description="Helical" evidence="8">
    <location>
        <begin position="59"/>
        <end position="83"/>
    </location>
</feature>
<dbReference type="EMBL" id="CP066558">
    <property type="protein sequence ID" value="QQF82090.1"/>
    <property type="molecule type" value="Genomic_DNA"/>
</dbReference>
<name>A0A9Q6YZ34_HISSO</name>
<keyword evidence="3 8" id="KW-0812">Transmembrane</keyword>
<dbReference type="PROSITE" id="PS50893">
    <property type="entry name" value="ABC_TRANSPORTER_2"/>
    <property type="match status" value="1"/>
</dbReference>
<gene>
    <name evidence="11" type="ORF">JFL49_08515</name>
</gene>
<dbReference type="Gene3D" id="3.40.50.300">
    <property type="entry name" value="P-loop containing nucleotide triphosphate hydrolases"/>
    <property type="match status" value="1"/>
</dbReference>
<evidence type="ECO:0000256" key="5">
    <source>
        <dbReference type="ARBA" id="ARBA00022840"/>
    </source>
</evidence>
<dbReference type="SUPFAM" id="SSF52540">
    <property type="entry name" value="P-loop containing nucleoside triphosphate hydrolases"/>
    <property type="match status" value="1"/>
</dbReference>
<evidence type="ECO:0000313" key="11">
    <source>
        <dbReference type="EMBL" id="QQF82090.1"/>
    </source>
</evidence>
<dbReference type="PANTHER" id="PTHR11384">
    <property type="entry name" value="ATP-BINDING CASSETTE, SUB-FAMILY D MEMBER"/>
    <property type="match status" value="1"/>
</dbReference>
<dbReference type="InterPro" id="IPR003439">
    <property type="entry name" value="ABC_transporter-like_ATP-bd"/>
</dbReference>
<dbReference type="Proteomes" id="UP000595373">
    <property type="component" value="Chromosome"/>
</dbReference>
<dbReference type="GO" id="GO:0016887">
    <property type="term" value="F:ATP hydrolysis activity"/>
    <property type="evidence" value="ECO:0007669"/>
    <property type="project" value="InterPro"/>
</dbReference>
<dbReference type="CDD" id="cd03223">
    <property type="entry name" value="ABCD_peroxisomal_ALDP"/>
    <property type="match status" value="1"/>
</dbReference>
<reference evidence="11 12" key="1">
    <citation type="submission" date="2020-12" db="EMBL/GenBank/DDBJ databases">
        <title>ASc-MMNZ-VFA-070.</title>
        <authorList>
            <person name="Schryvers A."/>
            <person name="Mostafa Nazari M."/>
            <person name="Farshchi Andisi V."/>
            <person name="Timsit E."/>
            <person name="Walter Morck D."/>
        </authorList>
    </citation>
    <scope>NUCLEOTIDE SEQUENCE [LARGE SCALE GENOMIC DNA]</scope>
    <source>
        <strain evidence="11 12">ASc-MMNZ-VFA-070</strain>
    </source>
</reference>
<feature type="transmembrane region" description="Helical" evidence="8">
    <location>
        <begin position="177"/>
        <end position="199"/>
    </location>
</feature>
<evidence type="ECO:0000259" key="10">
    <source>
        <dbReference type="PROSITE" id="PS50929"/>
    </source>
</evidence>
<evidence type="ECO:0000256" key="3">
    <source>
        <dbReference type="ARBA" id="ARBA00022692"/>
    </source>
</evidence>
<evidence type="ECO:0000313" key="12">
    <source>
        <dbReference type="Proteomes" id="UP000595373"/>
    </source>
</evidence>
<dbReference type="SMART" id="SM00382">
    <property type="entry name" value="AAA"/>
    <property type="match status" value="1"/>
</dbReference>
<dbReference type="RefSeq" id="WP_075294189.1">
    <property type="nucleotide sequence ID" value="NZ_CP018802.1"/>
</dbReference>
<proteinExistence type="predicted"/>
<comment type="subcellular location">
    <subcellularLocation>
        <location evidence="1">Cell membrane</location>
        <topology evidence="1">Multi-pass membrane protein</topology>
    </subcellularLocation>
</comment>
<evidence type="ECO:0000256" key="2">
    <source>
        <dbReference type="ARBA" id="ARBA00022448"/>
    </source>
</evidence>
<keyword evidence="12" id="KW-1185">Reference proteome</keyword>
<feature type="domain" description="ABC transporter" evidence="9">
    <location>
        <begin position="391"/>
        <end position="595"/>
    </location>
</feature>
<keyword evidence="5 11" id="KW-0067">ATP-binding</keyword>
<protein>
    <submittedName>
        <fullName evidence="11">ABC transporter ATP-binding protein/permease</fullName>
    </submittedName>
</protein>
<accession>A0A9Q6YZ34</accession>
<dbReference type="PROSITE" id="PS50929">
    <property type="entry name" value="ABC_TM1F"/>
    <property type="match status" value="1"/>
</dbReference>
<dbReference type="AlphaFoldDB" id="A0A9Q6YZ34"/>
<keyword evidence="6 8" id="KW-1133">Transmembrane helix</keyword>
<evidence type="ECO:0000259" key="9">
    <source>
        <dbReference type="PROSITE" id="PS50893"/>
    </source>
</evidence>
<dbReference type="InterPro" id="IPR036640">
    <property type="entry name" value="ABC1_TM_sf"/>
</dbReference>
<evidence type="ECO:0000256" key="8">
    <source>
        <dbReference type="SAM" id="Phobius"/>
    </source>
</evidence>
<dbReference type="Gene3D" id="1.20.1560.10">
    <property type="entry name" value="ABC transporter type 1, transmembrane domain"/>
    <property type="match status" value="1"/>
</dbReference>